<accession>A0ABZ0H771</accession>
<name>A0ABZ0H771_9ENTR</name>
<reference evidence="1 2" key="1">
    <citation type="submission" date="2023-10" db="EMBL/GenBank/DDBJ databases">
        <title>SFO-1, KPC-2, NDM-1 were first reported in Portuguese citrobacter collected clinically.</title>
        <authorList>
            <person name="Guo K."/>
        </authorList>
    </citation>
    <scope>NUCLEOTIDE SEQUENCE [LARGE SCALE GENOMIC DNA]</scope>
    <source>
        <strain evidence="1 2">L2724hy</strain>
    </source>
</reference>
<dbReference type="EMBL" id="CP136601">
    <property type="protein sequence ID" value="WOH45644.1"/>
    <property type="molecule type" value="Genomic_DNA"/>
</dbReference>
<dbReference type="RefSeq" id="WP_326926084.1">
    <property type="nucleotide sequence ID" value="NZ_CP136601.1"/>
</dbReference>
<sequence>MAEIEIPESEDIEWQQSMLRKLDEVLERLELLIPEDDGQEILEEAQRVVTALRQYSGF</sequence>
<dbReference type="Proteomes" id="UP001302613">
    <property type="component" value="Chromosome"/>
</dbReference>
<keyword evidence="2" id="KW-1185">Reference proteome</keyword>
<evidence type="ECO:0000313" key="1">
    <source>
        <dbReference type="EMBL" id="WOH45644.1"/>
    </source>
</evidence>
<organism evidence="1 2">
    <name type="scientific">Citrobacter portucalensis</name>
    <dbReference type="NCBI Taxonomy" id="1639133"/>
    <lineage>
        <taxon>Bacteria</taxon>
        <taxon>Pseudomonadati</taxon>
        <taxon>Pseudomonadota</taxon>
        <taxon>Gammaproteobacteria</taxon>
        <taxon>Enterobacterales</taxon>
        <taxon>Enterobacteriaceae</taxon>
        <taxon>Citrobacter</taxon>
        <taxon>Citrobacter freundii complex</taxon>
    </lineage>
</organism>
<gene>
    <name evidence="1" type="ORF">RY846_11000</name>
</gene>
<protein>
    <submittedName>
        <fullName evidence="1">Uncharacterized protein</fullName>
    </submittedName>
</protein>
<proteinExistence type="predicted"/>
<evidence type="ECO:0000313" key="2">
    <source>
        <dbReference type="Proteomes" id="UP001302613"/>
    </source>
</evidence>